<gene>
    <name evidence="7" type="primary">rnpA</name>
    <name evidence="9" type="ORF">A3I29_00675</name>
</gene>
<dbReference type="Gene3D" id="3.30.230.10">
    <property type="match status" value="1"/>
</dbReference>
<dbReference type="GO" id="GO:0030677">
    <property type="term" value="C:ribonuclease P complex"/>
    <property type="evidence" value="ECO:0007669"/>
    <property type="project" value="TreeGrafter"/>
</dbReference>
<name>A0A1F6NAB9_9BACT</name>
<evidence type="ECO:0000256" key="4">
    <source>
        <dbReference type="ARBA" id="ARBA00022759"/>
    </source>
</evidence>
<keyword evidence="4 7" id="KW-0255">Endonuclease</keyword>
<dbReference type="Pfam" id="PF00825">
    <property type="entry name" value="Ribonuclease_P"/>
    <property type="match status" value="1"/>
</dbReference>
<evidence type="ECO:0000256" key="3">
    <source>
        <dbReference type="ARBA" id="ARBA00022722"/>
    </source>
</evidence>
<dbReference type="PANTHER" id="PTHR33992:SF1">
    <property type="entry name" value="RIBONUCLEASE P PROTEIN COMPONENT"/>
    <property type="match status" value="1"/>
</dbReference>
<dbReference type="SUPFAM" id="SSF54211">
    <property type="entry name" value="Ribosomal protein S5 domain 2-like"/>
    <property type="match status" value="1"/>
</dbReference>
<organism evidence="9 10">
    <name type="scientific">Candidatus Magasanikbacteria bacterium RIFCSPLOWO2_02_FULL_44_11</name>
    <dbReference type="NCBI Taxonomy" id="1798689"/>
    <lineage>
        <taxon>Bacteria</taxon>
        <taxon>Candidatus Magasanikiibacteriota</taxon>
    </lineage>
</organism>
<keyword evidence="2 7" id="KW-0819">tRNA processing</keyword>
<dbReference type="GO" id="GO:0042781">
    <property type="term" value="F:3'-tRNA processing endoribonuclease activity"/>
    <property type="evidence" value="ECO:0007669"/>
    <property type="project" value="TreeGrafter"/>
</dbReference>
<dbReference type="NCBIfam" id="TIGR00188">
    <property type="entry name" value="rnpA"/>
    <property type="match status" value="1"/>
</dbReference>
<evidence type="ECO:0000256" key="7">
    <source>
        <dbReference type="HAMAP-Rule" id="MF_00227"/>
    </source>
</evidence>
<dbReference type="InterPro" id="IPR020539">
    <property type="entry name" value="RNase_P_CS"/>
</dbReference>
<comment type="similarity">
    <text evidence="7">Belongs to the RnpA family.</text>
</comment>
<evidence type="ECO:0000313" key="10">
    <source>
        <dbReference type="Proteomes" id="UP000178726"/>
    </source>
</evidence>
<dbReference type="EMBL" id="MFQK01000032">
    <property type="protein sequence ID" value="OGH80738.1"/>
    <property type="molecule type" value="Genomic_DNA"/>
</dbReference>
<protein>
    <recommendedName>
        <fullName evidence="7 8">Ribonuclease P protein component</fullName>
        <shortName evidence="7">RNase P protein</shortName>
        <shortName evidence="7">RNaseP protein</shortName>
        <ecNumber evidence="7 8">3.1.26.5</ecNumber>
    </recommendedName>
    <alternativeName>
        <fullName evidence="7">Protein C5</fullName>
    </alternativeName>
</protein>
<dbReference type="InterPro" id="IPR014721">
    <property type="entry name" value="Ribsml_uS5_D2-typ_fold_subgr"/>
</dbReference>
<evidence type="ECO:0000256" key="5">
    <source>
        <dbReference type="ARBA" id="ARBA00022801"/>
    </source>
</evidence>
<keyword evidence="6 7" id="KW-0694">RNA-binding</keyword>
<dbReference type="GO" id="GO:0000049">
    <property type="term" value="F:tRNA binding"/>
    <property type="evidence" value="ECO:0007669"/>
    <property type="project" value="UniProtKB-UniRule"/>
</dbReference>
<comment type="subunit">
    <text evidence="7">Consists of a catalytic RNA component (M1 or rnpB) and a protein subunit.</text>
</comment>
<keyword evidence="3 7" id="KW-0540">Nuclease</keyword>
<evidence type="ECO:0000256" key="1">
    <source>
        <dbReference type="ARBA" id="ARBA00002663"/>
    </source>
</evidence>
<dbReference type="AlphaFoldDB" id="A0A1F6NAB9"/>
<dbReference type="InterPro" id="IPR000100">
    <property type="entry name" value="RNase_P"/>
</dbReference>
<dbReference type="Proteomes" id="UP000178726">
    <property type="component" value="Unassembled WGS sequence"/>
</dbReference>
<dbReference type="PANTHER" id="PTHR33992">
    <property type="entry name" value="RIBONUCLEASE P PROTEIN COMPONENT"/>
    <property type="match status" value="1"/>
</dbReference>
<proteinExistence type="inferred from homology"/>
<dbReference type="InterPro" id="IPR020568">
    <property type="entry name" value="Ribosomal_Su5_D2-typ_SF"/>
</dbReference>
<dbReference type="PROSITE" id="PS00648">
    <property type="entry name" value="RIBONUCLEASE_P"/>
    <property type="match status" value="1"/>
</dbReference>
<comment type="function">
    <text evidence="1 7">RNaseP catalyzes the removal of the 5'-leader sequence from pre-tRNA to produce the mature 5'-terminus. It can also cleave other RNA substrates such as 4.5S RNA. The protein component plays an auxiliary but essential role in vivo by binding to the 5'-leader sequence and broadening the substrate specificity of the ribozyme.</text>
</comment>
<dbReference type="EC" id="3.1.26.5" evidence="7 8"/>
<comment type="caution">
    <text evidence="9">The sequence shown here is derived from an EMBL/GenBank/DDBJ whole genome shotgun (WGS) entry which is preliminary data.</text>
</comment>
<accession>A0A1F6NAB9</accession>
<evidence type="ECO:0000256" key="2">
    <source>
        <dbReference type="ARBA" id="ARBA00022694"/>
    </source>
</evidence>
<dbReference type="GO" id="GO:0001682">
    <property type="term" value="P:tRNA 5'-leader removal"/>
    <property type="evidence" value="ECO:0007669"/>
    <property type="project" value="UniProtKB-UniRule"/>
</dbReference>
<evidence type="ECO:0000256" key="6">
    <source>
        <dbReference type="ARBA" id="ARBA00022884"/>
    </source>
</evidence>
<sequence>MLPTENRLAKVRDFTLVMTHGIWINGQNITIKVLDLVKNKSYFPKKENTEIFAKQLKIAFTVGLKVSKSAVVRNRIKRQMREVIRLLLKNKRIPSGYFILFVARPSVVGADYAAIQHEVENLLKRAKLLS</sequence>
<evidence type="ECO:0000256" key="8">
    <source>
        <dbReference type="NCBIfam" id="TIGR00188"/>
    </source>
</evidence>
<comment type="catalytic activity">
    <reaction evidence="7">
        <text>Endonucleolytic cleavage of RNA, removing 5'-extranucleotides from tRNA precursor.</text>
        <dbReference type="EC" id="3.1.26.5"/>
    </reaction>
</comment>
<dbReference type="GO" id="GO:0004526">
    <property type="term" value="F:ribonuclease P activity"/>
    <property type="evidence" value="ECO:0007669"/>
    <property type="project" value="UniProtKB-UniRule"/>
</dbReference>
<keyword evidence="5 7" id="KW-0378">Hydrolase</keyword>
<reference evidence="9 10" key="1">
    <citation type="journal article" date="2016" name="Nat. Commun.">
        <title>Thousands of microbial genomes shed light on interconnected biogeochemical processes in an aquifer system.</title>
        <authorList>
            <person name="Anantharaman K."/>
            <person name="Brown C.T."/>
            <person name="Hug L.A."/>
            <person name="Sharon I."/>
            <person name="Castelle C.J."/>
            <person name="Probst A.J."/>
            <person name="Thomas B.C."/>
            <person name="Singh A."/>
            <person name="Wilkins M.J."/>
            <person name="Karaoz U."/>
            <person name="Brodie E.L."/>
            <person name="Williams K.H."/>
            <person name="Hubbard S.S."/>
            <person name="Banfield J.F."/>
        </authorList>
    </citation>
    <scope>NUCLEOTIDE SEQUENCE [LARGE SCALE GENOMIC DNA]</scope>
</reference>
<evidence type="ECO:0000313" key="9">
    <source>
        <dbReference type="EMBL" id="OGH80738.1"/>
    </source>
</evidence>
<dbReference type="HAMAP" id="MF_00227">
    <property type="entry name" value="RNase_P"/>
    <property type="match status" value="1"/>
</dbReference>
<dbReference type="STRING" id="1798689.A3I29_00675"/>